<evidence type="ECO:0000259" key="1">
    <source>
        <dbReference type="Pfam" id="PF12680"/>
    </source>
</evidence>
<dbReference type="Pfam" id="PF12680">
    <property type="entry name" value="SnoaL_2"/>
    <property type="match status" value="1"/>
</dbReference>
<comment type="caution">
    <text evidence="2">The sequence shown here is derived from an EMBL/GenBank/DDBJ whole genome shotgun (WGS) entry which is preliminary data.</text>
</comment>
<evidence type="ECO:0000313" key="2">
    <source>
        <dbReference type="EMBL" id="MBK6266203.1"/>
    </source>
</evidence>
<sequence length="128" mass="14840">MIKNDTYRKIIENYIQAYNRFDIEKMLIDMHDGIVFENISNGEVNLSTAGIVAFKEQAEKAKGIFKERKQKITDFHFYNDQVNVDIDYNGILAVDLINDLKSGDRIELKGQSAFKFKDNKIIEIKDIS</sequence>
<proteinExistence type="predicted"/>
<name>A0A935CCP6_9BACT</name>
<dbReference type="RefSeq" id="WP_201431881.1">
    <property type="nucleotide sequence ID" value="NZ_JAEQBW010000006.1"/>
</dbReference>
<dbReference type="Proteomes" id="UP000611723">
    <property type="component" value="Unassembled WGS sequence"/>
</dbReference>
<feature type="domain" description="SnoaL-like" evidence="1">
    <location>
        <begin position="11"/>
        <end position="123"/>
    </location>
</feature>
<dbReference type="AlphaFoldDB" id="A0A935CCP6"/>
<keyword evidence="3" id="KW-1185">Reference proteome</keyword>
<evidence type="ECO:0000313" key="3">
    <source>
        <dbReference type="Proteomes" id="UP000611723"/>
    </source>
</evidence>
<dbReference type="Gene3D" id="3.10.450.50">
    <property type="match status" value="1"/>
</dbReference>
<reference evidence="2" key="1">
    <citation type="submission" date="2021-01" db="EMBL/GenBank/DDBJ databases">
        <title>Marivirga aurantiaca sp. nov., isolated from intertidal surface sediments.</title>
        <authorList>
            <person name="Zhang M."/>
        </authorList>
    </citation>
    <scope>NUCLEOTIDE SEQUENCE</scope>
    <source>
        <strain evidence="2">S37H4</strain>
    </source>
</reference>
<organism evidence="2 3">
    <name type="scientific">Marivirga aurantiaca</name>
    <dbReference type="NCBI Taxonomy" id="2802615"/>
    <lineage>
        <taxon>Bacteria</taxon>
        <taxon>Pseudomonadati</taxon>
        <taxon>Bacteroidota</taxon>
        <taxon>Cytophagia</taxon>
        <taxon>Cytophagales</taxon>
        <taxon>Marivirgaceae</taxon>
        <taxon>Marivirga</taxon>
    </lineage>
</organism>
<protein>
    <submittedName>
        <fullName evidence="2">Nuclear transport factor 2 family protein</fullName>
    </submittedName>
</protein>
<dbReference type="InterPro" id="IPR037401">
    <property type="entry name" value="SnoaL-like"/>
</dbReference>
<dbReference type="SUPFAM" id="SSF54427">
    <property type="entry name" value="NTF2-like"/>
    <property type="match status" value="1"/>
</dbReference>
<accession>A0A935CCP6</accession>
<dbReference type="EMBL" id="JAEQBW010000006">
    <property type="protein sequence ID" value="MBK6266203.1"/>
    <property type="molecule type" value="Genomic_DNA"/>
</dbReference>
<gene>
    <name evidence="2" type="ORF">JKA74_14250</name>
</gene>
<dbReference type="InterPro" id="IPR032710">
    <property type="entry name" value="NTF2-like_dom_sf"/>
</dbReference>